<dbReference type="EMBL" id="FQWY01000005">
    <property type="protein sequence ID" value="SHG52231.1"/>
    <property type="molecule type" value="Genomic_DNA"/>
</dbReference>
<accession>A0A1M5KHI9</accession>
<evidence type="ECO:0000313" key="1">
    <source>
        <dbReference type="EMBL" id="SHG52231.1"/>
    </source>
</evidence>
<gene>
    <name evidence="1" type="ORF">SAMN02745221_00382</name>
</gene>
<protein>
    <submittedName>
        <fullName evidence="1">Uncharacterized protein</fullName>
    </submittedName>
</protein>
<reference evidence="2" key="1">
    <citation type="submission" date="2016-11" db="EMBL/GenBank/DDBJ databases">
        <authorList>
            <person name="Varghese N."/>
            <person name="Submissions S."/>
        </authorList>
    </citation>
    <scope>NUCLEOTIDE SEQUENCE [LARGE SCALE GENOMIC DNA]</scope>
    <source>
        <strain evidence="2">DSM 11003</strain>
    </source>
</reference>
<sequence length="103" mass="12124">MLKEEKKARITNCYRALLAQVNYLDSIYADKKDVKDLYEELSILAFYIMQEDYERIVKSIKEIKDLSQEIAELGVKNTDKTSDLNLILEEIKTHLDYVLLQYA</sequence>
<keyword evidence="2" id="KW-1185">Reference proteome</keyword>
<proteinExistence type="predicted"/>
<evidence type="ECO:0000313" key="2">
    <source>
        <dbReference type="Proteomes" id="UP000242329"/>
    </source>
</evidence>
<dbReference type="RefSeq" id="WP_073089370.1">
    <property type="nucleotide sequence ID" value="NZ_FQWY01000005.1"/>
</dbReference>
<dbReference type="Proteomes" id="UP000242329">
    <property type="component" value="Unassembled WGS sequence"/>
</dbReference>
<dbReference type="AlphaFoldDB" id="A0A1M5KHI9"/>
<organism evidence="1 2">
    <name type="scientific">Thermosyntropha lipolytica DSM 11003</name>
    <dbReference type="NCBI Taxonomy" id="1123382"/>
    <lineage>
        <taxon>Bacteria</taxon>
        <taxon>Bacillati</taxon>
        <taxon>Bacillota</taxon>
        <taxon>Clostridia</taxon>
        <taxon>Eubacteriales</taxon>
        <taxon>Syntrophomonadaceae</taxon>
        <taxon>Thermosyntropha</taxon>
    </lineage>
</organism>
<name>A0A1M5KHI9_9FIRM</name>
<dbReference type="OrthoDB" id="2082566at2"/>